<dbReference type="InterPro" id="IPR018501">
    <property type="entry name" value="DDT_dom"/>
</dbReference>
<keyword evidence="9" id="KW-0804">Transcription</keyword>
<dbReference type="CDD" id="cd15532">
    <property type="entry name" value="PHD2_CHD_II"/>
    <property type="match status" value="1"/>
</dbReference>
<evidence type="ECO:0000256" key="13">
    <source>
        <dbReference type="SAM" id="MobiDB-lite"/>
    </source>
</evidence>
<dbReference type="InterPro" id="IPR036427">
    <property type="entry name" value="Bromodomain-like_sf"/>
</dbReference>
<evidence type="ECO:0000256" key="9">
    <source>
        <dbReference type="ARBA" id="ARBA00023163"/>
    </source>
</evidence>
<dbReference type="RefSeq" id="XP_022106507.1">
    <property type="nucleotide sequence ID" value="XM_022250815.1"/>
</dbReference>
<evidence type="ECO:0000256" key="12">
    <source>
        <dbReference type="PROSITE-ProRule" id="PRU00146"/>
    </source>
</evidence>
<feature type="compositionally biased region" description="Low complexity" evidence="13">
    <location>
        <begin position="1597"/>
        <end position="1623"/>
    </location>
</feature>
<evidence type="ECO:0000256" key="5">
    <source>
        <dbReference type="ARBA" id="ARBA00022833"/>
    </source>
</evidence>
<feature type="compositionally biased region" description="Polar residues" evidence="13">
    <location>
        <begin position="1234"/>
        <end position="1246"/>
    </location>
</feature>
<dbReference type="CTD" id="29994"/>
<dbReference type="PROSITE" id="PS50016">
    <property type="entry name" value="ZF_PHD_2"/>
    <property type="match status" value="2"/>
</dbReference>
<comment type="subcellular location">
    <subcellularLocation>
        <location evidence="1">Nucleus</location>
    </subcellularLocation>
</comment>
<dbReference type="Pfam" id="PF15612">
    <property type="entry name" value="WHIM1"/>
    <property type="match status" value="1"/>
</dbReference>
<protein>
    <submittedName>
        <fullName evidence="19 20">Bromodomain adjacent to zinc finger domain protein 2B-like isoform X1</fullName>
    </submittedName>
</protein>
<feature type="compositionally biased region" description="Polar residues" evidence="13">
    <location>
        <begin position="640"/>
        <end position="652"/>
    </location>
</feature>
<feature type="region of interest" description="Disordered" evidence="13">
    <location>
        <begin position="175"/>
        <end position="229"/>
    </location>
</feature>
<evidence type="ECO:0000256" key="6">
    <source>
        <dbReference type="ARBA" id="ARBA00023015"/>
    </source>
</evidence>
<evidence type="ECO:0000259" key="15">
    <source>
        <dbReference type="PROSITE" id="PS50016"/>
    </source>
</evidence>
<feature type="compositionally biased region" description="Basic residues" evidence="13">
    <location>
        <begin position="2137"/>
        <end position="2149"/>
    </location>
</feature>
<dbReference type="SMART" id="SM00571">
    <property type="entry name" value="DDT"/>
    <property type="match status" value="1"/>
</dbReference>
<dbReference type="OrthoDB" id="21449at2759"/>
<feature type="compositionally biased region" description="Low complexity" evidence="13">
    <location>
        <begin position="248"/>
        <end position="328"/>
    </location>
</feature>
<dbReference type="Proteomes" id="UP000694845">
    <property type="component" value="Unplaced"/>
</dbReference>
<feature type="compositionally biased region" description="Low complexity" evidence="13">
    <location>
        <begin position="593"/>
        <end position="612"/>
    </location>
</feature>
<dbReference type="CDD" id="cd05503">
    <property type="entry name" value="Bromo_BAZ2A_B_like"/>
    <property type="match status" value="1"/>
</dbReference>
<feature type="domain" description="DDT" evidence="16">
    <location>
        <begin position="1047"/>
        <end position="1112"/>
    </location>
</feature>
<dbReference type="InterPro" id="IPR037374">
    <property type="entry name" value="BAZ2A/B_Bromo"/>
</dbReference>
<dbReference type="SMART" id="SM00391">
    <property type="entry name" value="MBD"/>
    <property type="match status" value="1"/>
</dbReference>
<dbReference type="GO" id="GO:0000785">
    <property type="term" value="C:chromatin"/>
    <property type="evidence" value="ECO:0007669"/>
    <property type="project" value="TreeGrafter"/>
</dbReference>
<dbReference type="PRINTS" id="PR00503">
    <property type="entry name" value="BROMODOMAIN"/>
</dbReference>
<feature type="compositionally biased region" description="Basic and acidic residues" evidence="13">
    <location>
        <begin position="848"/>
        <end position="858"/>
    </location>
</feature>
<dbReference type="Gene3D" id="3.30.40.10">
    <property type="entry name" value="Zinc/RING finger domain, C3HC4 (zinc finger)"/>
    <property type="match status" value="2"/>
</dbReference>
<keyword evidence="4 12" id="KW-0863">Zinc-finger</keyword>
<feature type="region of interest" description="Disordered" evidence="13">
    <location>
        <begin position="1223"/>
        <end position="1298"/>
    </location>
</feature>
<keyword evidence="18" id="KW-1185">Reference proteome</keyword>
<dbReference type="SUPFAM" id="SSF54171">
    <property type="entry name" value="DNA-binding domain"/>
    <property type="match status" value="1"/>
</dbReference>
<evidence type="ECO:0000313" key="18">
    <source>
        <dbReference type="Proteomes" id="UP000694845"/>
    </source>
</evidence>
<evidence type="ECO:0000256" key="8">
    <source>
        <dbReference type="ARBA" id="ARBA00023117"/>
    </source>
</evidence>
<dbReference type="SUPFAM" id="SSF47370">
    <property type="entry name" value="Bromodomain"/>
    <property type="match status" value="1"/>
</dbReference>
<evidence type="ECO:0000313" key="21">
    <source>
        <dbReference type="RefSeq" id="XP_022106507.1"/>
    </source>
</evidence>
<dbReference type="PANTHER" id="PTHR45915:SF2">
    <property type="entry name" value="TOUTATIS, ISOFORM E"/>
    <property type="match status" value="1"/>
</dbReference>
<dbReference type="Gene3D" id="1.20.920.10">
    <property type="entry name" value="Bromodomain-like"/>
    <property type="match status" value="1"/>
</dbReference>
<proteinExistence type="inferred from homology"/>
<dbReference type="Pfam" id="PF02791">
    <property type="entry name" value="DDT"/>
    <property type="match status" value="1"/>
</dbReference>
<dbReference type="InterPro" id="IPR013083">
    <property type="entry name" value="Znf_RING/FYVE/PHD"/>
</dbReference>
<dbReference type="SMART" id="SM00249">
    <property type="entry name" value="PHD"/>
    <property type="match status" value="2"/>
</dbReference>
<evidence type="ECO:0000256" key="11">
    <source>
        <dbReference type="PROSITE-ProRule" id="PRU00035"/>
    </source>
</evidence>
<feature type="compositionally biased region" description="Polar residues" evidence="13">
    <location>
        <begin position="535"/>
        <end position="555"/>
    </location>
</feature>
<keyword evidence="10" id="KW-0539">Nucleus</keyword>
<feature type="region of interest" description="Disordered" evidence="13">
    <location>
        <begin position="357"/>
        <end position="443"/>
    </location>
</feature>
<dbReference type="InterPro" id="IPR011011">
    <property type="entry name" value="Znf_FYVE_PHD"/>
</dbReference>
<dbReference type="GO" id="GO:0008270">
    <property type="term" value="F:zinc ion binding"/>
    <property type="evidence" value="ECO:0007669"/>
    <property type="project" value="UniProtKB-KW"/>
</dbReference>
<feature type="domain" description="MBD" evidence="17">
    <location>
        <begin position="682"/>
        <end position="755"/>
    </location>
</feature>
<dbReference type="CDD" id="cd15545">
    <property type="entry name" value="PHD_BAZ2A_like"/>
    <property type="match status" value="1"/>
</dbReference>
<feature type="domain" description="PHD-type" evidence="15">
    <location>
        <begin position="2087"/>
        <end position="2134"/>
    </location>
</feature>
<dbReference type="InterPro" id="IPR001487">
    <property type="entry name" value="Bromodomain"/>
</dbReference>
<feature type="compositionally biased region" description="Basic and acidic residues" evidence="13">
    <location>
        <begin position="571"/>
        <end position="592"/>
    </location>
</feature>
<evidence type="ECO:0000259" key="17">
    <source>
        <dbReference type="PROSITE" id="PS50982"/>
    </source>
</evidence>
<gene>
    <name evidence="19 20 21 22" type="primary">LOC110987764</name>
</gene>
<sequence length="2302" mass="258669">MEQGEGSSQKSPVGSLSSSFFDTSHQISQPLYSQPSTSHDSFPLISHVPSAFSMFGHNAYSAAAAAAAGRPLGSEFGGLGSLVSESLSSPLRSPTAISTHSPISPSTGWSFEASAQLFSLAALGGSPWWQQSHSLGALGHDYYSHSLGLSTTFGHGTSADKEASVAGFDSLFKSQKTPKTNVSGTGAVRRGTGRRGRPRKTDRPNPLRVPLLSQTPTLVPSHQPAPLTTPKEAVSVIKEVPKLSIKVSTPSPSLSSPRQRSSKSPSPRTSLPSSSPALSPQKKKSSSASSKDPGKQGSSDSSDNGLSSGDSDSNMSEVSSGDSGSDSDQYSDEKEMAEIMQAKKELEARQKLLLEQQKSIREKQQSSLNRKQKAGLLSPKEGQKSSASNEQRSEKKHHHRHGDQHRHHHHHHRKSGQERKQPKDAVLTEKELQEQLLREQEQKRRAEQLTLQFEQQIKEQQQQLRMQKRAQAEREKLLLAEKARLERGQTSSTGGRERKPGRPRKENREETTRGGKMKGKGRAEKRQKTARNLELQVNGTQGMVTVQESAAQSVEISPAPSVSAKAKTKQRGGEKGEAGPTADKEGGEHSDSVGDVTGVSDDCQDVSSDSGSALDTDDDNYDDDDDLEKTQRENSEDTDASTMARESQNSPMPMNILLKRKADHDSNLFAAYMPVQRKRLRVTDERAVRRPLSRGWRRQVIIRQLGPGDRVKGDVLYYGPCGKKLRTYPEVMRYIQRRGIVDVGREHFSFSAKIRIGEFLNPKPDNENVGGIIFEKLTESELQQRINILMGRKPRPGRPVKNAERKRIAQELARRAAEVKHRKKIEHQAEMVRRIQEAKMRRKLERQQQAHLAREARRQQALQAAEEKRRAKEHRLFLKQQQKRSRMEQLRMEREMRAHQMVEMQASTEQSLFQDRKKRKQAEIQSKMMEAFKRAKEREMRRQHAVLLKHQERERRKHMLIMERERRKQHMMLVRALEARKKQEEKERQKNEKKVEKRAKKDRKMQQRILEMQMAKELKKPVEDMKLGQEAKPLPNIERLNGLKLPGQAFANCLMTLEFLHTFCDALNLDKEDDIPTMTTLQAGLLNETEYIGEVIALAIQLLALALEDPGTPDNHPEKSPWGQSVEDIDITEDNLSEMLRYYIIGVNGKDDEIGKLLSTVPFKALSAVQKASVLAFLVNQLVCSRPVIQQIEGGIDKVTNLRRDKWIVEGKLRKLRTLRSKQFDNKVTPKQEPGTSTPTLNGTPEKQNKKVSNEDDDDDEKDDDEDDMSGGEEGAVGGAVEEDGGAEEEVEVESLNEGVEEIEKKMERLSKQHGQFRHKIFEASHSLRAIAFGQDRYRRRYWVLPHAGGILVEGLESAEPNMFTVDNTATKLEKETLEQSKIETETSKEEVTTEEQEVVKGDKEKDSEEIEEEKKQDEETKETTMDTSCSANTQETNKSETETSCSEDRTVPSSSNTQEEEVRMEVTELRLENDQEELESADNKRTENVPQVNGEIALNGPVEQDTREDLYMEAPLNLTKVDKSHDDGTQQTETIVGSTVNKDEACKAETSTSTVSAKMEPSESSEDGDRKSPIKKNSPKLGYLSIDSMLQRSDRPASSSSSSPFPPITSSSIPPPSLSLDSKPNGAMGSWFSILPRMPCDDTSLLTSPIKQEEETPTPNDAFSDQFKQAAQAVPAFGLTPYGIYHVPFPLMHVGQMNAFMGAYSFPGVAPIPLQTLQMNQMDQTASVNPLLPLANTIKLKTEQEEEDEEEEADLKAIANMQALLDQMEKAQTDPVPEDLQQGWWQICDPNMLRLITRSLHMRGIRERMLQKSFQKYNDFSLRVCSKGIKNDILIQTKEKKTTYPDNNSIPRIPPPVFEEQEGWFQEVTFAANRGILESVEAMEERVFSASMQVKGWVLPEKVSNDPNLESWQTVESSGVDPIGIAIKRLLALEKSVERRYLKPPLSKTENAIKVASQGQPVTESAASRSRGSAAAVALPEESLFPKAEEEPSKGLVRWRRTVENATSASRLHMCLNVLEKCIAWDKSIMKVFCQLCRKGDNEALLLLCDGCDKGFHTYCIKPKKTQIPEGDWYCSVCISKATGEPGTCTECQKTGKLLKCEQCPRAYHLNCLDPVLSKFPRGKWFCPPCQKVKRKASKSRNHKRKSKDKKEKGHDKGHHSGHHSGRSTPAETPSSPAVSVDKEAQKEEKAAKKKEMAPCKLIMTELEKEENSWPFLVPVNTKQFPSYRKIIKKPMDFSTIRARLHAGHYHHRDEFAADVRVVFDNCETFNEDDSDVGRAGHEMRAFFESRWADILQEQST</sequence>
<feature type="region of interest" description="Disordered" evidence="13">
    <location>
        <begin position="1379"/>
        <end position="1623"/>
    </location>
</feature>
<accession>A0A8B7ZM36</accession>
<dbReference type="SUPFAM" id="SSF57903">
    <property type="entry name" value="FYVE/PHD zinc finger"/>
    <property type="match status" value="2"/>
</dbReference>
<dbReference type="Pfam" id="PF01429">
    <property type="entry name" value="MBD"/>
    <property type="match status" value="1"/>
</dbReference>
<dbReference type="RefSeq" id="XP_022106506.1">
    <property type="nucleotide sequence ID" value="XM_022250814.1"/>
</dbReference>
<feature type="compositionally biased region" description="Acidic residues" evidence="13">
    <location>
        <begin position="1281"/>
        <end position="1298"/>
    </location>
</feature>
<dbReference type="PROSITE" id="PS50014">
    <property type="entry name" value="BROMODOMAIN_2"/>
    <property type="match status" value="1"/>
</dbReference>
<evidence type="ECO:0000256" key="7">
    <source>
        <dbReference type="ARBA" id="ARBA00023054"/>
    </source>
</evidence>
<dbReference type="GO" id="GO:0003677">
    <property type="term" value="F:DNA binding"/>
    <property type="evidence" value="ECO:0007669"/>
    <property type="project" value="InterPro"/>
</dbReference>
<feature type="compositionally biased region" description="Basic and acidic residues" evidence="13">
    <location>
        <begin position="1438"/>
        <end position="1451"/>
    </location>
</feature>
<evidence type="ECO:0000259" key="14">
    <source>
        <dbReference type="PROSITE" id="PS50014"/>
    </source>
</evidence>
<dbReference type="InterPro" id="IPR001965">
    <property type="entry name" value="Znf_PHD"/>
</dbReference>
<evidence type="ECO:0000313" key="22">
    <source>
        <dbReference type="RefSeq" id="XP_022106509.1"/>
    </source>
</evidence>
<feature type="domain" description="PHD-type" evidence="15">
    <location>
        <begin position="2032"/>
        <end position="2082"/>
    </location>
</feature>
<organism evidence="18 22">
    <name type="scientific">Acanthaster planci</name>
    <name type="common">Crown-of-thorns starfish</name>
    <dbReference type="NCBI Taxonomy" id="133434"/>
    <lineage>
        <taxon>Eukaryota</taxon>
        <taxon>Metazoa</taxon>
        <taxon>Echinodermata</taxon>
        <taxon>Eleutherozoa</taxon>
        <taxon>Asterozoa</taxon>
        <taxon>Asteroidea</taxon>
        <taxon>Valvatacea</taxon>
        <taxon>Valvatida</taxon>
        <taxon>Acanthasteridae</taxon>
        <taxon>Acanthaster</taxon>
    </lineage>
</organism>
<feature type="region of interest" description="Disordered" evidence="13">
    <location>
        <begin position="246"/>
        <end position="343"/>
    </location>
</feature>
<dbReference type="GO" id="GO:0005634">
    <property type="term" value="C:nucleus"/>
    <property type="evidence" value="ECO:0007669"/>
    <property type="project" value="UniProtKB-SubCell"/>
</dbReference>
<dbReference type="PROSITE" id="PS50827">
    <property type="entry name" value="DDT"/>
    <property type="match status" value="1"/>
</dbReference>
<evidence type="ECO:0000256" key="1">
    <source>
        <dbReference type="ARBA" id="ARBA00004123"/>
    </source>
</evidence>
<feature type="compositionally biased region" description="Basic residues" evidence="13">
    <location>
        <begin position="394"/>
        <end position="414"/>
    </location>
</feature>
<evidence type="ECO:0000256" key="2">
    <source>
        <dbReference type="ARBA" id="ARBA00007444"/>
    </source>
</evidence>
<feature type="compositionally biased region" description="Basic and acidic residues" evidence="13">
    <location>
        <begin position="1379"/>
        <end position="1425"/>
    </location>
</feature>
<comment type="similarity">
    <text evidence="2">Belongs to the WAL family.</text>
</comment>
<feature type="compositionally biased region" description="Polar residues" evidence="13">
    <location>
        <begin position="1530"/>
        <end position="1541"/>
    </location>
</feature>
<dbReference type="InterPro" id="IPR001739">
    <property type="entry name" value="Methyl_CpG_DNA-bd"/>
</dbReference>
<feature type="compositionally biased region" description="Basic and acidic residues" evidence="13">
    <location>
        <begin position="979"/>
        <end position="995"/>
    </location>
</feature>
<feature type="compositionally biased region" description="Basic and acidic residues" evidence="13">
    <location>
        <begin position="331"/>
        <end position="343"/>
    </location>
</feature>
<dbReference type="RefSeq" id="XP_022106505.1">
    <property type="nucleotide sequence ID" value="XM_022250813.1"/>
</dbReference>
<feature type="compositionally biased region" description="Basic and acidic residues" evidence="13">
    <location>
        <begin position="2182"/>
        <end position="2196"/>
    </location>
</feature>
<dbReference type="RefSeq" id="XP_022106509.1">
    <property type="nucleotide sequence ID" value="XM_022250817.1"/>
</dbReference>
<dbReference type="InterPro" id="IPR016177">
    <property type="entry name" value="DNA-bd_dom_sf"/>
</dbReference>
<name>A0A8B7ZM36_ACAPL</name>
<dbReference type="GeneID" id="110987764"/>
<feature type="domain" description="Bromo" evidence="14">
    <location>
        <begin position="2209"/>
        <end position="2279"/>
    </location>
</feature>
<feature type="region of interest" description="Disordered" evidence="13">
    <location>
        <begin position="979"/>
        <end position="1005"/>
    </location>
</feature>
<evidence type="ECO:0000313" key="20">
    <source>
        <dbReference type="RefSeq" id="XP_022106506.1"/>
    </source>
</evidence>
<keyword evidence="3" id="KW-0479">Metal-binding</keyword>
<dbReference type="KEGG" id="aplc:110987764"/>
<feature type="region of interest" description="Disordered" evidence="13">
    <location>
        <begin position="848"/>
        <end position="872"/>
    </location>
</feature>
<keyword evidence="6" id="KW-0805">Transcription regulation</keyword>
<feature type="compositionally biased region" description="Basic and acidic residues" evidence="13">
    <location>
        <begin position="495"/>
        <end position="513"/>
    </location>
</feature>
<reference evidence="19 20" key="1">
    <citation type="submission" date="2025-04" db="UniProtKB">
        <authorList>
            <consortium name="RefSeq"/>
        </authorList>
    </citation>
    <scope>IDENTIFICATION</scope>
</reference>
<keyword evidence="7" id="KW-0175">Coiled coil</keyword>
<feature type="region of interest" description="Disordered" evidence="13">
    <location>
        <begin position="2137"/>
        <end position="2196"/>
    </location>
</feature>
<feature type="compositionally biased region" description="Basic and acidic residues" evidence="13">
    <location>
        <begin position="470"/>
        <end position="487"/>
    </location>
</feature>
<feature type="compositionally biased region" description="Acidic residues" evidence="13">
    <location>
        <begin position="1255"/>
        <end position="1271"/>
    </location>
</feature>
<feature type="region of interest" description="Disordered" evidence="13">
    <location>
        <begin position="1"/>
        <end position="20"/>
    </location>
</feature>
<feature type="region of interest" description="Disordered" evidence="13">
    <location>
        <begin position="457"/>
        <end position="652"/>
    </location>
</feature>
<dbReference type="PROSITE" id="PS50982">
    <property type="entry name" value="MBD"/>
    <property type="match status" value="1"/>
</dbReference>
<evidence type="ECO:0000256" key="3">
    <source>
        <dbReference type="ARBA" id="ARBA00022723"/>
    </source>
</evidence>
<evidence type="ECO:0000259" key="16">
    <source>
        <dbReference type="PROSITE" id="PS50827"/>
    </source>
</evidence>
<dbReference type="Pfam" id="PF00439">
    <property type="entry name" value="Bromodomain"/>
    <property type="match status" value="1"/>
</dbReference>
<feature type="compositionally biased region" description="Basic residues" evidence="13">
    <location>
        <begin position="2157"/>
        <end position="2167"/>
    </location>
</feature>
<dbReference type="Pfam" id="PF00628">
    <property type="entry name" value="PHD"/>
    <property type="match status" value="2"/>
</dbReference>
<dbReference type="PANTHER" id="PTHR45915">
    <property type="entry name" value="TRANSCRIPTION INTERMEDIARY FACTOR"/>
    <property type="match status" value="1"/>
</dbReference>
<dbReference type="SMART" id="SM00297">
    <property type="entry name" value="BROMO"/>
    <property type="match status" value="1"/>
</dbReference>
<dbReference type="InterPro" id="IPR028942">
    <property type="entry name" value="WHIM1_dom"/>
</dbReference>
<dbReference type="Gene3D" id="3.30.890.10">
    <property type="entry name" value="Methyl-cpg-binding Protein 2, Chain A"/>
    <property type="match status" value="1"/>
</dbReference>
<evidence type="ECO:0000256" key="10">
    <source>
        <dbReference type="ARBA" id="ARBA00023242"/>
    </source>
</evidence>
<evidence type="ECO:0000256" key="4">
    <source>
        <dbReference type="ARBA" id="ARBA00022771"/>
    </source>
</evidence>
<feature type="compositionally biased region" description="Acidic residues" evidence="13">
    <location>
        <begin position="615"/>
        <end position="627"/>
    </location>
</feature>
<dbReference type="FunFam" id="3.30.40.10:FF:000199">
    <property type="entry name" value="Bromodomain adjacent to zinc finger domain 2B"/>
    <property type="match status" value="1"/>
</dbReference>
<evidence type="ECO:0000313" key="19">
    <source>
        <dbReference type="RefSeq" id="XP_022106505.1"/>
    </source>
</evidence>
<feature type="compositionally biased region" description="Basic and acidic residues" evidence="13">
    <location>
        <begin position="415"/>
        <end position="443"/>
    </location>
</feature>
<keyword evidence="8 11" id="KW-0103">Bromodomain</keyword>
<feature type="compositionally biased region" description="Basic and acidic residues" evidence="13">
    <location>
        <begin position="1461"/>
        <end position="1474"/>
    </location>
</feature>
<dbReference type="InterPro" id="IPR019787">
    <property type="entry name" value="Znf_PHD-finger"/>
</dbReference>
<keyword evidence="5" id="KW-0862">Zinc</keyword>